<reference evidence="1 2" key="1">
    <citation type="journal article" date="2018" name="Front. Plant Sci.">
        <title>Red Clover (Trifolium pratense) and Zigzag Clover (T. medium) - A Picture of Genomic Similarities and Differences.</title>
        <authorList>
            <person name="Dluhosova J."/>
            <person name="Istvanek J."/>
            <person name="Nedelnik J."/>
            <person name="Repkova J."/>
        </authorList>
    </citation>
    <scope>NUCLEOTIDE SEQUENCE [LARGE SCALE GENOMIC DNA]</scope>
    <source>
        <strain evidence="2">cv. 10/8</strain>
        <tissue evidence="1">Leaf</tissue>
    </source>
</reference>
<proteinExistence type="predicted"/>
<evidence type="ECO:0000313" key="2">
    <source>
        <dbReference type="Proteomes" id="UP000265520"/>
    </source>
</evidence>
<protein>
    <submittedName>
        <fullName evidence="1">Uncharacterized protein</fullName>
    </submittedName>
</protein>
<evidence type="ECO:0000313" key="1">
    <source>
        <dbReference type="EMBL" id="MCI72925.1"/>
    </source>
</evidence>
<name>A0A392UMD3_9FABA</name>
<comment type="caution">
    <text evidence="1">The sequence shown here is derived from an EMBL/GenBank/DDBJ whole genome shotgun (WGS) entry which is preliminary data.</text>
</comment>
<accession>A0A392UMD3</accession>
<sequence>MKLVIAIDAVRLIHLSLCTAMPMMMDLDS</sequence>
<dbReference type="AlphaFoldDB" id="A0A392UMD3"/>
<dbReference type="EMBL" id="LXQA010828029">
    <property type="protein sequence ID" value="MCI72925.1"/>
    <property type="molecule type" value="Genomic_DNA"/>
</dbReference>
<organism evidence="1 2">
    <name type="scientific">Trifolium medium</name>
    <dbReference type="NCBI Taxonomy" id="97028"/>
    <lineage>
        <taxon>Eukaryota</taxon>
        <taxon>Viridiplantae</taxon>
        <taxon>Streptophyta</taxon>
        <taxon>Embryophyta</taxon>
        <taxon>Tracheophyta</taxon>
        <taxon>Spermatophyta</taxon>
        <taxon>Magnoliopsida</taxon>
        <taxon>eudicotyledons</taxon>
        <taxon>Gunneridae</taxon>
        <taxon>Pentapetalae</taxon>
        <taxon>rosids</taxon>
        <taxon>fabids</taxon>
        <taxon>Fabales</taxon>
        <taxon>Fabaceae</taxon>
        <taxon>Papilionoideae</taxon>
        <taxon>50 kb inversion clade</taxon>
        <taxon>NPAAA clade</taxon>
        <taxon>Hologalegina</taxon>
        <taxon>IRL clade</taxon>
        <taxon>Trifolieae</taxon>
        <taxon>Trifolium</taxon>
    </lineage>
</organism>
<feature type="non-terminal residue" evidence="1">
    <location>
        <position position="29"/>
    </location>
</feature>
<dbReference type="Proteomes" id="UP000265520">
    <property type="component" value="Unassembled WGS sequence"/>
</dbReference>
<keyword evidence="2" id="KW-1185">Reference proteome</keyword>